<dbReference type="CDD" id="cd01562">
    <property type="entry name" value="Thr-dehyd"/>
    <property type="match status" value="1"/>
</dbReference>
<comment type="caution">
    <text evidence="8">The sequence shown here is derived from an EMBL/GenBank/DDBJ whole genome shotgun (WGS) entry which is preliminary data.</text>
</comment>
<evidence type="ECO:0000256" key="5">
    <source>
        <dbReference type="ARBA" id="ARBA00022842"/>
    </source>
</evidence>
<proteinExistence type="predicted"/>
<dbReference type="InterPro" id="IPR036052">
    <property type="entry name" value="TrpB-like_PALP_sf"/>
</dbReference>
<dbReference type="PROSITE" id="PS00165">
    <property type="entry name" value="DEHYDRATASE_SER_THR"/>
    <property type="match status" value="1"/>
</dbReference>
<dbReference type="EMBL" id="JBBLZC010000024">
    <property type="protein sequence ID" value="MEK0085256.1"/>
    <property type="molecule type" value="Genomic_DNA"/>
</dbReference>
<dbReference type="RefSeq" id="WP_418161105.1">
    <property type="nucleotide sequence ID" value="NZ_JBBLZC010000024.1"/>
</dbReference>
<evidence type="ECO:0000256" key="6">
    <source>
        <dbReference type="ARBA" id="ARBA00022898"/>
    </source>
</evidence>
<evidence type="ECO:0000313" key="9">
    <source>
        <dbReference type="Proteomes" id="UP001375743"/>
    </source>
</evidence>
<accession>A0ABU8XW36</accession>
<evidence type="ECO:0000313" key="8">
    <source>
        <dbReference type="EMBL" id="MEK0085256.1"/>
    </source>
</evidence>
<dbReference type="Proteomes" id="UP001375743">
    <property type="component" value="Unassembled WGS sequence"/>
</dbReference>
<name>A0ABU8XW36_9PROT</name>
<feature type="domain" description="Tryptophan synthase beta chain-like PALP" evidence="7">
    <location>
        <begin position="27"/>
        <end position="311"/>
    </location>
</feature>
<dbReference type="Gene3D" id="3.40.50.1100">
    <property type="match status" value="2"/>
</dbReference>
<keyword evidence="6" id="KW-0663">Pyridoxal phosphate</keyword>
<reference evidence="8 9" key="1">
    <citation type="submission" date="2024-01" db="EMBL/GenBank/DDBJ databases">
        <title>Multi-omics insights into the function and evolution of sodium benzoate biodegradation pathways in Benzoatithermus flavus gen. nov., sp. nov. from hot spring.</title>
        <authorList>
            <person name="Hu C.-J."/>
            <person name="Li W.-J."/>
        </authorList>
    </citation>
    <scope>NUCLEOTIDE SEQUENCE [LARGE SCALE GENOMIC DNA]</scope>
    <source>
        <strain evidence="8 9">SYSU G07066</strain>
    </source>
</reference>
<dbReference type="Pfam" id="PF00291">
    <property type="entry name" value="PALP"/>
    <property type="match status" value="1"/>
</dbReference>
<comment type="cofactor">
    <cofactor evidence="2">
        <name>pyridoxal 5'-phosphate</name>
        <dbReference type="ChEBI" id="CHEBI:597326"/>
    </cofactor>
</comment>
<gene>
    <name evidence="8" type="ORF">U1T56_19055</name>
</gene>
<comment type="cofactor">
    <cofactor evidence="1">
        <name>Ca(2+)</name>
        <dbReference type="ChEBI" id="CHEBI:29108"/>
    </cofactor>
</comment>
<dbReference type="PANTHER" id="PTHR43050:SF1">
    <property type="entry name" value="SERINE RACEMASE"/>
    <property type="match status" value="1"/>
</dbReference>
<comment type="cofactor">
    <cofactor evidence="4">
        <name>Mg(2+)</name>
        <dbReference type="ChEBI" id="CHEBI:18420"/>
    </cofactor>
</comment>
<dbReference type="InterPro" id="IPR001926">
    <property type="entry name" value="TrpB-like_PALP"/>
</dbReference>
<keyword evidence="9" id="KW-1185">Reference proteome</keyword>
<evidence type="ECO:0000256" key="4">
    <source>
        <dbReference type="ARBA" id="ARBA00001946"/>
    </source>
</evidence>
<protein>
    <submittedName>
        <fullName evidence="8">Threonine/serine dehydratase</fullName>
    </submittedName>
</protein>
<evidence type="ECO:0000256" key="2">
    <source>
        <dbReference type="ARBA" id="ARBA00001933"/>
    </source>
</evidence>
<dbReference type="SUPFAM" id="SSF53686">
    <property type="entry name" value="Tryptophan synthase beta subunit-like PLP-dependent enzymes"/>
    <property type="match status" value="1"/>
</dbReference>
<dbReference type="InterPro" id="IPR000634">
    <property type="entry name" value="Ser/Thr_deHydtase_PyrdxlP-BS"/>
</dbReference>
<keyword evidence="5" id="KW-0460">Magnesium</keyword>
<dbReference type="PANTHER" id="PTHR43050">
    <property type="entry name" value="SERINE / THREONINE RACEMASE FAMILY MEMBER"/>
    <property type="match status" value="1"/>
</dbReference>
<organism evidence="8 9">
    <name type="scientific">Benzoatithermus flavus</name>
    <dbReference type="NCBI Taxonomy" id="3108223"/>
    <lineage>
        <taxon>Bacteria</taxon>
        <taxon>Pseudomonadati</taxon>
        <taxon>Pseudomonadota</taxon>
        <taxon>Alphaproteobacteria</taxon>
        <taxon>Geminicoccales</taxon>
        <taxon>Geminicoccaceae</taxon>
        <taxon>Benzoatithermus</taxon>
    </lineage>
</organism>
<evidence type="ECO:0000259" key="7">
    <source>
        <dbReference type="Pfam" id="PF00291"/>
    </source>
</evidence>
<sequence length="327" mass="33571">MSEPSSLPVAFGDVLAAADRLRGVAVETPLLESDALNAMVGGRLLLKAEPLQRTGSFKFRGAYNAISVLRPPAVVAYSSGNHAQGVALAARLLGIPATIVMPDDAPRMKLEGTRALGAEVVTYDRWRESREAIGEAIAARTGAVLIRPYDDPLVIAGQGTLGLEMAEQAARRGAKLDAALVCSSGGGLVAGCAVALIHCLPGIAVYCVEPAGFDDHARSLAAGTRLANEPGAASFCDALLAPTPGEVTFPINRRLLQGGLVVTDAEVAEAIRLAFRHLKLVVEPGGAVALAAALSGKLDTQGRTIGVVLSGGNVDAALFARILAEAS</sequence>
<evidence type="ECO:0000256" key="1">
    <source>
        <dbReference type="ARBA" id="ARBA00001913"/>
    </source>
</evidence>
<evidence type="ECO:0000256" key="3">
    <source>
        <dbReference type="ARBA" id="ARBA00001936"/>
    </source>
</evidence>
<comment type="cofactor">
    <cofactor evidence="3">
        <name>Mn(2+)</name>
        <dbReference type="ChEBI" id="CHEBI:29035"/>
    </cofactor>
</comment>